<evidence type="ECO:0000313" key="1">
    <source>
        <dbReference type="EMBL" id="MDR7325939.1"/>
    </source>
</evidence>
<name>A0AAE3ZTS7_9ACTN</name>
<dbReference type="SUPFAM" id="SSF53756">
    <property type="entry name" value="UDP-Glycosyltransferase/glycogen phosphorylase"/>
    <property type="match status" value="1"/>
</dbReference>
<proteinExistence type="predicted"/>
<evidence type="ECO:0000313" key="2">
    <source>
        <dbReference type="Proteomes" id="UP001183629"/>
    </source>
</evidence>
<dbReference type="AlphaFoldDB" id="A0AAE3ZTS7"/>
<keyword evidence="2" id="KW-1185">Reference proteome</keyword>
<reference evidence="1 2" key="1">
    <citation type="submission" date="2023-07" db="EMBL/GenBank/DDBJ databases">
        <title>Sequencing the genomes of 1000 actinobacteria strains.</title>
        <authorList>
            <person name="Klenk H.-P."/>
        </authorList>
    </citation>
    <scope>NUCLEOTIDE SEQUENCE [LARGE SCALE GENOMIC DNA]</scope>
    <source>
        <strain evidence="1 2">DSM 44711</strain>
    </source>
</reference>
<accession>A0AAE3ZTS7</accession>
<dbReference type="EMBL" id="JAVDYC010000001">
    <property type="protein sequence ID" value="MDR7325939.1"/>
    <property type="molecule type" value="Genomic_DNA"/>
</dbReference>
<comment type="caution">
    <text evidence="1">The sequence shown here is derived from an EMBL/GenBank/DDBJ whole genome shotgun (WGS) entry which is preliminary data.</text>
</comment>
<dbReference type="Proteomes" id="UP001183629">
    <property type="component" value="Unassembled WGS sequence"/>
</dbReference>
<protein>
    <submittedName>
        <fullName evidence="1">UDP:flavonoid glycosyltransferase YjiC (YdhE family)</fullName>
    </submittedName>
</protein>
<dbReference type="RefSeq" id="WP_310421056.1">
    <property type="nucleotide sequence ID" value="NZ_JAVDYC010000001.1"/>
</dbReference>
<sequence length="52" mass="5677">MDLGTATPSPEAVAEAVRTLLTDEEIRANVRRIAEVYAAHDAVDRIERLITG</sequence>
<organism evidence="1 2">
    <name type="scientific">Catenuloplanes niger</name>
    <dbReference type="NCBI Taxonomy" id="587534"/>
    <lineage>
        <taxon>Bacteria</taxon>
        <taxon>Bacillati</taxon>
        <taxon>Actinomycetota</taxon>
        <taxon>Actinomycetes</taxon>
        <taxon>Micromonosporales</taxon>
        <taxon>Micromonosporaceae</taxon>
        <taxon>Catenuloplanes</taxon>
    </lineage>
</organism>
<gene>
    <name evidence="1" type="ORF">J2S44_006189</name>
</gene>